<name>A0ABW5LZY8_9BACT</name>
<sequence>MKIILVGASGTIGQHLFTELAPRHEVIRASRNGDVTVDITSRASIEAMFTQVGPFDALVSATGGGHFGPLDTMTEEDFYKGIRSKLMGQVNLVMVGKDYINDNGSFTLVSGILADDPIRNGVNLSVVNGALNAFAVSAAVELKRGLRLNVVCPGLVEDSEEELGSAFPGHIPVSMKRVVYGYLKSVEGVLTGEVIRIY</sequence>
<dbReference type="RefSeq" id="WP_381519581.1">
    <property type="nucleotide sequence ID" value="NZ_JBHULN010000002.1"/>
</dbReference>
<gene>
    <name evidence="3" type="ORF">ACFSUS_04350</name>
</gene>
<evidence type="ECO:0000313" key="3">
    <source>
        <dbReference type="EMBL" id="MFD2569851.1"/>
    </source>
</evidence>
<comment type="similarity">
    <text evidence="1">Belongs to the short-chain dehydrogenases/reductases (SDR) family.</text>
</comment>
<dbReference type="InterPro" id="IPR036291">
    <property type="entry name" value="NAD(P)-bd_dom_sf"/>
</dbReference>
<dbReference type="InterPro" id="IPR002347">
    <property type="entry name" value="SDR_fam"/>
</dbReference>
<keyword evidence="2" id="KW-0560">Oxidoreductase</keyword>
<dbReference type="NCBIfam" id="NF005754">
    <property type="entry name" value="PRK07578.1"/>
    <property type="match status" value="1"/>
</dbReference>
<keyword evidence="4" id="KW-1185">Reference proteome</keyword>
<dbReference type="Pfam" id="PF13561">
    <property type="entry name" value="adh_short_C2"/>
    <property type="match status" value="1"/>
</dbReference>
<evidence type="ECO:0000256" key="1">
    <source>
        <dbReference type="ARBA" id="ARBA00006484"/>
    </source>
</evidence>
<dbReference type="EMBL" id="JBHULN010000002">
    <property type="protein sequence ID" value="MFD2569851.1"/>
    <property type="molecule type" value="Genomic_DNA"/>
</dbReference>
<reference evidence="4" key="1">
    <citation type="journal article" date="2019" name="Int. J. Syst. Evol. Microbiol.">
        <title>The Global Catalogue of Microorganisms (GCM) 10K type strain sequencing project: providing services to taxonomists for standard genome sequencing and annotation.</title>
        <authorList>
            <consortium name="The Broad Institute Genomics Platform"/>
            <consortium name="The Broad Institute Genome Sequencing Center for Infectious Disease"/>
            <person name="Wu L."/>
            <person name="Ma J."/>
        </authorList>
    </citation>
    <scope>NUCLEOTIDE SEQUENCE [LARGE SCALE GENOMIC DNA]</scope>
    <source>
        <strain evidence="4">KCTC 42805</strain>
    </source>
</reference>
<comment type="caution">
    <text evidence="3">The sequence shown here is derived from an EMBL/GenBank/DDBJ whole genome shotgun (WGS) entry which is preliminary data.</text>
</comment>
<dbReference type="CDD" id="cd11731">
    <property type="entry name" value="Lin1944_like_SDR_c"/>
    <property type="match status" value="1"/>
</dbReference>
<evidence type="ECO:0000313" key="4">
    <source>
        <dbReference type="Proteomes" id="UP001597469"/>
    </source>
</evidence>
<dbReference type="Gene3D" id="3.40.50.720">
    <property type="entry name" value="NAD(P)-binding Rossmann-like Domain"/>
    <property type="match status" value="1"/>
</dbReference>
<protein>
    <submittedName>
        <fullName evidence="3">Short chain dehydrogenase</fullName>
    </submittedName>
</protein>
<organism evidence="3 4">
    <name type="scientific">Spirosoma soli</name>
    <dbReference type="NCBI Taxonomy" id="1770529"/>
    <lineage>
        <taxon>Bacteria</taxon>
        <taxon>Pseudomonadati</taxon>
        <taxon>Bacteroidota</taxon>
        <taxon>Cytophagia</taxon>
        <taxon>Cytophagales</taxon>
        <taxon>Cytophagaceae</taxon>
        <taxon>Spirosoma</taxon>
    </lineage>
</organism>
<dbReference type="SUPFAM" id="SSF51735">
    <property type="entry name" value="NAD(P)-binding Rossmann-fold domains"/>
    <property type="match status" value="1"/>
</dbReference>
<evidence type="ECO:0000256" key="2">
    <source>
        <dbReference type="ARBA" id="ARBA00023002"/>
    </source>
</evidence>
<dbReference type="Proteomes" id="UP001597469">
    <property type="component" value="Unassembled WGS sequence"/>
</dbReference>
<dbReference type="PRINTS" id="PR00081">
    <property type="entry name" value="GDHRDH"/>
</dbReference>
<dbReference type="InterPro" id="IPR051122">
    <property type="entry name" value="SDR_DHRS6-like"/>
</dbReference>
<dbReference type="PANTHER" id="PTHR43477">
    <property type="entry name" value="DIHYDROANTICAPSIN 7-DEHYDROGENASE"/>
    <property type="match status" value="1"/>
</dbReference>
<accession>A0ABW5LZY8</accession>
<dbReference type="PANTHER" id="PTHR43477:SF1">
    <property type="entry name" value="DIHYDROANTICAPSIN 7-DEHYDROGENASE"/>
    <property type="match status" value="1"/>
</dbReference>
<proteinExistence type="inferred from homology"/>